<keyword evidence="2" id="KW-0732">Signal</keyword>
<dbReference type="RefSeq" id="WP_147146655.1">
    <property type="nucleotide sequence ID" value="NZ_BJXN01000006.1"/>
</dbReference>
<protein>
    <submittedName>
        <fullName evidence="4">Peptidylprolyl isomerase</fullName>
    </submittedName>
</protein>
<dbReference type="Pfam" id="PF00639">
    <property type="entry name" value="Rotamase"/>
    <property type="match status" value="1"/>
</dbReference>
<dbReference type="OrthoDB" id="14196at2"/>
<organism evidence="4 5">
    <name type="scientific">Oceanithermus desulfurans NBRC 100063</name>
    <dbReference type="NCBI Taxonomy" id="1227550"/>
    <lineage>
        <taxon>Bacteria</taxon>
        <taxon>Thermotogati</taxon>
        <taxon>Deinococcota</taxon>
        <taxon>Deinococci</taxon>
        <taxon>Thermales</taxon>
        <taxon>Thermaceae</taxon>
        <taxon>Oceanithermus</taxon>
    </lineage>
</organism>
<keyword evidence="1" id="KW-0697">Rotamase</keyword>
<dbReference type="PANTHER" id="PTHR47245:SF2">
    <property type="entry name" value="PEPTIDYL-PROLYL CIS-TRANS ISOMERASE HP_0175-RELATED"/>
    <property type="match status" value="1"/>
</dbReference>
<dbReference type="InterPro" id="IPR046357">
    <property type="entry name" value="PPIase_dom_sf"/>
</dbReference>
<dbReference type="Gene3D" id="3.10.50.40">
    <property type="match status" value="1"/>
</dbReference>
<dbReference type="PANTHER" id="PTHR47245">
    <property type="entry name" value="PEPTIDYLPROLYL ISOMERASE"/>
    <property type="match status" value="1"/>
</dbReference>
<dbReference type="InterPro" id="IPR050245">
    <property type="entry name" value="PrsA_foldase"/>
</dbReference>
<evidence type="ECO:0000259" key="3">
    <source>
        <dbReference type="PROSITE" id="PS50198"/>
    </source>
</evidence>
<dbReference type="Pfam" id="PF13624">
    <property type="entry name" value="SurA_N_3"/>
    <property type="match status" value="1"/>
</dbReference>
<feature type="signal peptide" evidence="2">
    <location>
        <begin position="1"/>
        <end position="23"/>
    </location>
</feature>
<dbReference type="Gene3D" id="1.10.4030.10">
    <property type="entry name" value="Porin chaperone SurA, peptide-binding domain"/>
    <property type="match status" value="1"/>
</dbReference>
<dbReference type="GO" id="GO:0003755">
    <property type="term" value="F:peptidyl-prolyl cis-trans isomerase activity"/>
    <property type="evidence" value="ECO:0007669"/>
    <property type="project" value="UniProtKB-KW"/>
</dbReference>
<dbReference type="SUPFAM" id="SSF109998">
    <property type="entry name" value="Triger factor/SurA peptide-binding domain-like"/>
    <property type="match status" value="1"/>
</dbReference>
<evidence type="ECO:0000313" key="4">
    <source>
        <dbReference type="EMBL" id="GEM89647.1"/>
    </source>
</evidence>
<dbReference type="PROSITE" id="PS50198">
    <property type="entry name" value="PPIC_PPIASE_2"/>
    <property type="match status" value="1"/>
</dbReference>
<dbReference type="EMBL" id="BJXN01000006">
    <property type="protein sequence ID" value="GEM89647.1"/>
    <property type="molecule type" value="Genomic_DNA"/>
</dbReference>
<evidence type="ECO:0000256" key="2">
    <source>
        <dbReference type="SAM" id="SignalP"/>
    </source>
</evidence>
<dbReference type="InterPro" id="IPR000297">
    <property type="entry name" value="PPIase_PpiC"/>
</dbReference>
<dbReference type="Proteomes" id="UP000321827">
    <property type="component" value="Unassembled WGS sequence"/>
</dbReference>
<feature type="domain" description="PpiC" evidence="3">
    <location>
        <begin position="172"/>
        <end position="262"/>
    </location>
</feature>
<feature type="chain" id="PRO_5021740860" evidence="2">
    <location>
        <begin position="24"/>
        <end position="308"/>
    </location>
</feature>
<accession>A0A511RKP5</accession>
<gene>
    <name evidence="4" type="ORF">ODE01S_10810</name>
</gene>
<dbReference type="PROSITE" id="PS01096">
    <property type="entry name" value="PPIC_PPIASE_1"/>
    <property type="match status" value="1"/>
</dbReference>
<evidence type="ECO:0000313" key="5">
    <source>
        <dbReference type="Proteomes" id="UP000321827"/>
    </source>
</evidence>
<proteinExistence type="predicted"/>
<evidence type="ECO:0000256" key="1">
    <source>
        <dbReference type="PROSITE-ProRule" id="PRU00278"/>
    </source>
</evidence>
<name>A0A511RKP5_9DEIN</name>
<dbReference type="InterPro" id="IPR027304">
    <property type="entry name" value="Trigger_fact/SurA_dom_sf"/>
</dbReference>
<dbReference type="SUPFAM" id="SSF54534">
    <property type="entry name" value="FKBP-like"/>
    <property type="match status" value="1"/>
</dbReference>
<sequence length="308" mass="34290">MHKRPFAFLLILALLAAPALASAATVVARVGDRVITQADLDLQFDLFLRQSTGGAALSDEQRAQLAPLKKQYLQRMVQDAVVVQAAERLGLAPDEATIDRRVEQAKQRLSGEDAFLAALKQYGIPDVATYRRMAYDAMAYKAMIGWIRERLRVSEAATRMLYLLDQSAYAEPEQICTAHILVPSREEAEDVIARLKDGADFAELARQVSKDPGSAPRGGDLGCVALGRFVPEFERAALALQPGQVSKPVQTQFGWHVIRMNERLPARVRPYEEVRGQIRARIESRAIERFVKNLVAHADAEVYPDRVQ</sequence>
<dbReference type="AlphaFoldDB" id="A0A511RKP5"/>
<comment type="caution">
    <text evidence="4">The sequence shown here is derived from an EMBL/GenBank/DDBJ whole genome shotgun (WGS) entry which is preliminary data.</text>
</comment>
<keyword evidence="1 4" id="KW-0413">Isomerase</keyword>
<reference evidence="4 5" key="1">
    <citation type="submission" date="2019-07" db="EMBL/GenBank/DDBJ databases">
        <title>Whole genome shotgun sequence of Oceanithermus desulfurans NBRC 100063.</title>
        <authorList>
            <person name="Hosoyama A."/>
            <person name="Uohara A."/>
            <person name="Ohji S."/>
            <person name="Ichikawa N."/>
        </authorList>
    </citation>
    <scope>NUCLEOTIDE SEQUENCE [LARGE SCALE GENOMIC DNA]</scope>
    <source>
        <strain evidence="4 5">NBRC 100063</strain>
    </source>
</reference>
<dbReference type="InterPro" id="IPR023058">
    <property type="entry name" value="PPIase_PpiC_CS"/>
</dbReference>